<dbReference type="PANTHER" id="PTHR33055:SF3">
    <property type="entry name" value="PUTATIVE TRANSPOSASE FOR IS117-RELATED"/>
    <property type="match status" value="1"/>
</dbReference>
<evidence type="ECO:0000313" key="3">
    <source>
        <dbReference type="EMBL" id="TLU95288.1"/>
    </source>
</evidence>
<proteinExistence type="predicted"/>
<dbReference type="Proteomes" id="UP000309788">
    <property type="component" value="Unassembled WGS sequence"/>
</dbReference>
<dbReference type="Pfam" id="PF01548">
    <property type="entry name" value="DEDD_Tnp_IS110"/>
    <property type="match status" value="1"/>
</dbReference>
<keyword evidence="4" id="KW-1185">Reference proteome</keyword>
<organism evidence="3 4">
    <name type="scientific">Dyadobacter sediminis</name>
    <dbReference type="NCBI Taxonomy" id="1493691"/>
    <lineage>
        <taxon>Bacteria</taxon>
        <taxon>Pseudomonadati</taxon>
        <taxon>Bacteroidota</taxon>
        <taxon>Cytophagia</taxon>
        <taxon>Cytophagales</taxon>
        <taxon>Spirosomataceae</taxon>
        <taxon>Dyadobacter</taxon>
    </lineage>
</organism>
<evidence type="ECO:0000259" key="1">
    <source>
        <dbReference type="Pfam" id="PF01548"/>
    </source>
</evidence>
<dbReference type="GO" id="GO:0004803">
    <property type="term" value="F:transposase activity"/>
    <property type="evidence" value="ECO:0007669"/>
    <property type="project" value="InterPro"/>
</dbReference>
<evidence type="ECO:0000313" key="4">
    <source>
        <dbReference type="Proteomes" id="UP000309788"/>
    </source>
</evidence>
<dbReference type="PANTHER" id="PTHR33055">
    <property type="entry name" value="TRANSPOSASE FOR INSERTION SEQUENCE ELEMENT IS1111A"/>
    <property type="match status" value="1"/>
</dbReference>
<dbReference type="GO" id="GO:0006313">
    <property type="term" value="P:DNA transposition"/>
    <property type="evidence" value="ECO:0007669"/>
    <property type="project" value="InterPro"/>
</dbReference>
<dbReference type="EMBL" id="VCEI01000014">
    <property type="protein sequence ID" value="TLU95288.1"/>
    <property type="molecule type" value="Genomic_DNA"/>
</dbReference>
<dbReference type="GO" id="GO:0003677">
    <property type="term" value="F:DNA binding"/>
    <property type="evidence" value="ECO:0007669"/>
    <property type="project" value="InterPro"/>
</dbReference>
<protein>
    <submittedName>
        <fullName evidence="3">IS110 family transposase</fullName>
    </submittedName>
</protein>
<dbReference type="AlphaFoldDB" id="A0A5R9KGK3"/>
<dbReference type="InterPro" id="IPR047650">
    <property type="entry name" value="Transpos_IS110"/>
</dbReference>
<name>A0A5R9KGK3_9BACT</name>
<dbReference type="InterPro" id="IPR003346">
    <property type="entry name" value="Transposase_20"/>
</dbReference>
<dbReference type="RefSeq" id="WP_138280689.1">
    <property type="nucleotide sequence ID" value="NZ_BMGE01000022.1"/>
</dbReference>
<evidence type="ECO:0000259" key="2">
    <source>
        <dbReference type="Pfam" id="PF02371"/>
    </source>
</evidence>
<feature type="domain" description="Transposase IS110-like N-terminal" evidence="1">
    <location>
        <begin position="7"/>
        <end position="151"/>
    </location>
</feature>
<gene>
    <name evidence="3" type="ORF">FEM55_07280</name>
</gene>
<dbReference type="NCBIfam" id="NF033542">
    <property type="entry name" value="transpos_IS110"/>
    <property type="match status" value="1"/>
</dbReference>
<dbReference type="Pfam" id="PF02371">
    <property type="entry name" value="Transposase_20"/>
    <property type="match status" value="1"/>
</dbReference>
<comment type="caution">
    <text evidence="3">The sequence shown here is derived from an EMBL/GenBank/DDBJ whole genome shotgun (WGS) entry which is preliminary data.</text>
</comment>
<sequence>MTFTCFVGIDISKLTIDAVLYVSATEPSFHQQFENRPSGFQKLLTWINQRQSSAGVLFCLEHTGIYALPLCCFFNQRKLNYSLQSALHVKRSMGLQRAKNDKADAYMLARFAYLYRDEIKLSELPSQALLKIQHLLAYRQRLVKSKVALQIAAQELAAFTDNQFSSTIVKDSQKHITQLSASIILIDKQLQTIIAEDQQVHQVYQLATSVTGIGLQTAAYLLVHTNCFSGFDNWRKLACFAGTAPFEYTSGSSIHGRSKLSKIGNMKLKALLSNGANAAIQSPNEFSTYYNRKIAEGKPKLVALNGVRNKLLSRVIAVVQRGTPYIRNQTDYLQVAS</sequence>
<reference evidence="3 4" key="1">
    <citation type="submission" date="2019-05" db="EMBL/GenBank/DDBJ databases">
        <authorList>
            <person name="Qu J.-H."/>
        </authorList>
    </citation>
    <scope>NUCLEOTIDE SEQUENCE [LARGE SCALE GENOMIC DNA]</scope>
    <source>
        <strain evidence="3 4">Z12</strain>
    </source>
</reference>
<dbReference type="OrthoDB" id="964423at2"/>
<feature type="domain" description="Transposase IS116/IS110/IS902 C-terminal" evidence="2">
    <location>
        <begin position="205"/>
        <end position="290"/>
    </location>
</feature>
<dbReference type="InterPro" id="IPR002525">
    <property type="entry name" value="Transp_IS110-like_N"/>
</dbReference>
<accession>A0A5R9KGK3</accession>